<protein>
    <submittedName>
        <fullName evidence="1">Uncharacterized protein</fullName>
    </submittedName>
</protein>
<sequence length="73" mass="8227">MESRYLVNLFFLFLLTYPPGSGSWLAEVNGMVESSSPIGDPSEIKPHRNTLACRDDTSSHFHFSPSLRCPRVK</sequence>
<evidence type="ECO:0000313" key="2">
    <source>
        <dbReference type="Proteomes" id="UP000245626"/>
    </source>
</evidence>
<proteinExistence type="predicted"/>
<reference evidence="1 2" key="1">
    <citation type="journal article" date="2018" name="Mol. Biol. Evol.">
        <title>Broad Genomic Sampling Reveals a Smut Pathogenic Ancestry of the Fungal Clade Ustilaginomycotina.</title>
        <authorList>
            <person name="Kijpornyongpan T."/>
            <person name="Mondo S.J."/>
            <person name="Barry K."/>
            <person name="Sandor L."/>
            <person name="Lee J."/>
            <person name="Lipzen A."/>
            <person name="Pangilinan J."/>
            <person name="LaButti K."/>
            <person name="Hainaut M."/>
            <person name="Henrissat B."/>
            <person name="Grigoriev I.V."/>
            <person name="Spatafora J.W."/>
            <person name="Aime M.C."/>
        </authorList>
    </citation>
    <scope>NUCLEOTIDE SEQUENCE [LARGE SCALE GENOMIC DNA]</scope>
    <source>
        <strain evidence="1 2">SA 807</strain>
    </source>
</reference>
<accession>A0ACD0NYU7</accession>
<name>A0ACD0NYU7_9BASI</name>
<evidence type="ECO:0000313" key="1">
    <source>
        <dbReference type="EMBL" id="PWN51020.1"/>
    </source>
</evidence>
<organism evidence="1 2">
    <name type="scientific">Violaceomyces palustris</name>
    <dbReference type="NCBI Taxonomy" id="1673888"/>
    <lineage>
        <taxon>Eukaryota</taxon>
        <taxon>Fungi</taxon>
        <taxon>Dikarya</taxon>
        <taxon>Basidiomycota</taxon>
        <taxon>Ustilaginomycotina</taxon>
        <taxon>Ustilaginomycetes</taxon>
        <taxon>Violaceomycetales</taxon>
        <taxon>Violaceomycetaceae</taxon>
        <taxon>Violaceomyces</taxon>
    </lineage>
</organism>
<dbReference type="EMBL" id="KZ819877">
    <property type="protein sequence ID" value="PWN51020.1"/>
    <property type="molecule type" value="Genomic_DNA"/>
</dbReference>
<gene>
    <name evidence="1" type="ORF">IE53DRAFT_67740</name>
</gene>
<keyword evidence="2" id="KW-1185">Reference proteome</keyword>
<dbReference type="Proteomes" id="UP000245626">
    <property type="component" value="Unassembled WGS sequence"/>
</dbReference>